<keyword evidence="4" id="KW-0479">Metal-binding</keyword>
<evidence type="ECO:0000256" key="6">
    <source>
        <dbReference type="ARBA" id="ARBA00023004"/>
    </source>
</evidence>
<evidence type="ECO:0000256" key="10">
    <source>
        <dbReference type="ARBA" id="ARBA00023239"/>
    </source>
</evidence>
<evidence type="ECO:0000256" key="9">
    <source>
        <dbReference type="ARBA" id="ARBA00023150"/>
    </source>
</evidence>
<dbReference type="PROSITE" id="PS51918">
    <property type="entry name" value="RADICAL_SAM"/>
    <property type="match status" value="1"/>
</dbReference>
<dbReference type="CDD" id="cd21117">
    <property type="entry name" value="Twitch_MoaA"/>
    <property type="match status" value="1"/>
</dbReference>
<evidence type="ECO:0000256" key="3">
    <source>
        <dbReference type="ARBA" id="ARBA00022691"/>
    </source>
</evidence>
<evidence type="ECO:0000256" key="5">
    <source>
        <dbReference type="ARBA" id="ARBA00022741"/>
    </source>
</evidence>
<proteinExistence type="predicted"/>
<sequence>MKLVDNFNRVHDYVRISLIDKCNLHCIYCNPSNSLTKFESNKTILSYEEVYRLIKILVNNLEVSKIRFTGGEPLIRKEVMKFFEMISILKKQNDFEIGITTNGTQLEEKLELLHQFGVDYLNISLDTLSKSKFIAITGQDYFDKTVSSIHKAIEIGFKSVKVNMVVIRNVNDDELLSFVEYFKPYQVTIRFIEYMPFTDNQWDNLKFLGWHEMKRIIEKNYSLIEIPSNGKISKDYLIEDAKLKVGFISSISDHFCDSCNRLRITATGQIKNCLFSNPSEFSLKFLLADNSISDELIADFIIKSLQSKWEKHPDVIELTQLNQNNMMSIGG</sequence>
<organism evidence="12">
    <name type="scientific">Ignavibacterium album</name>
    <dbReference type="NCBI Taxonomy" id="591197"/>
    <lineage>
        <taxon>Bacteria</taxon>
        <taxon>Pseudomonadati</taxon>
        <taxon>Ignavibacteriota</taxon>
        <taxon>Ignavibacteria</taxon>
        <taxon>Ignavibacteriales</taxon>
        <taxon>Ignavibacteriaceae</taxon>
        <taxon>Ignavibacterium</taxon>
    </lineage>
</organism>
<evidence type="ECO:0000256" key="4">
    <source>
        <dbReference type="ARBA" id="ARBA00022723"/>
    </source>
</evidence>
<dbReference type="PANTHER" id="PTHR22960">
    <property type="entry name" value="MOLYBDOPTERIN COFACTOR SYNTHESIS PROTEIN A"/>
    <property type="match status" value="1"/>
</dbReference>
<dbReference type="GO" id="GO:0046872">
    <property type="term" value="F:metal ion binding"/>
    <property type="evidence" value="ECO:0007669"/>
    <property type="project" value="UniProtKB-KW"/>
</dbReference>
<dbReference type="AlphaFoldDB" id="A0A7V3E7L7"/>
<accession>A0A7V3E7L7</accession>
<reference evidence="12" key="1">
    <citation type="journal article" date="2020" name="mSystems">
        <title>Genome- and Community-Level Interaction Insights into Carbon Utilization and Element Cycling Functions of Hydrothermarchaeota in Hydrothermal Sediment.</title>
        <authorList>
            <person name="Zhou Z."/>
            <person name="Liu Y."/>
            <person name="Xu W."/>
            <person name="Pan J."/>
            <person name="Luo Z.H."/>
            <person name="Li M."/>
        </authorList>
    </citation>
    <scope>NUCLEOTIDE SEQUENCE [LARGE SCALE GENOMIC DNA]</scope>
    <source>
        <strain evidence="12">SpSt-479</strain>
    </source>
</reference>
<dbReference type="InterPro" id="IPR050105">
    <property type="entry name" value="MoCo_biosynth_MoaA/MoaC"/>
</dbReference>
<dbReference type="SFLD" id="SFLDG01383">
    <property type="entry name" value="cyclic_pyranopterin_phosphate"/>
    <property type="match status" value="1"/>
</dbReference>
<dbReference type="SFLD" id="SFLDG01386">
    <property type="entry name" value="main_SPASM_domain-containing"/>
    <property type="match status" value="1"/>
</dbReference>
<keyword evidence="7" id="KW-0411">Iron-sulfur</keyword>
<keyword evidence="10" id="KW-0456">Lyase</keyword>
<keyword evidence="3" id="KW-0949">S-adenosyl-L-methionine</keyword>
<dbReference type="GO" id="GO:0006777">
    <property type="term" value="P:Mo-molybdopterin cofactor biosynthetic process"/>
    <property type="evidence" value="ECO:0007669"/>
    <property type="project" value="UniProtKB-KW"/>
</dbReference>
<evidence type="ECO:0000313" key="12">
    <source>
        <dbReference type="EMBL" id="HFI92135.1"/>
    </source>
</evidence>
<dbReference type="InterPro" id="IPR058240">
    <property type="entry name" value="rSAM_sf"/>
</dbReference>
<dbReference type="GO" id="GO:0061798">
    <property type="term" value="F:GTP 3',8'-cyclase activity"/>
    <property type="evidence" value="ECO:0007669"/>
    <property type="project" value="TreeGrafter"/>
</dbReference>
<evidence type="ECO:0000256" key="1">
    <source>
        <dbReference type="ARBA" id="ARBA00001966"/>
    </source>
</evidence>
<keyword evidence="5" id="KW-0547">Nucleotide-binding</keyword>
<dbReference type="InterPro" id="IPR013785">
    <property type="entry name" value="Aldolase_TIM"/>
</dbReference>
<dbReference type="SMART" id="SM00729">
    <property type="entry name" value="Elp3"/>
    <property type="match status" value="1"/>
</dbReference>
<dbReference type="Gene3D" id="3.20.20.70">
    <property type="entry name" value="Aldolase class I"/>
    <property type="match status" value="1"/>
</dbReference>
<gene>
    <name evidence="12" type="primary">moaA</name>
    <name evidence="12" type="ORF">ENS31_11520</name>
</gene>
<comment type="caution">
    <text evidence="12">The sequence shown here is derived from an EMBL/GenBank/DDBJ whole genome shotgun (WGS) entry which is preliminary data.</text>
</comment>
<comment type="cofactor">
    <cofactor evidence="1">
        <name>[4Fe-4S] cluster</name>
        <dbReference type="ChEBI" id="CHEBI:49883"/>
    </cofactor>
</comment>
<dbReference type="SFLD" id="SFLDS00029">
    <property type="entry name" value="Radical_SAM"/>
    <property type="match status" value="1"/>
</dbReference>
<protein>
    <submittedName>
        <fullName evidence="12">GTP 3',8-cyclase MoaA</fullName>
    </submittedName>
</protein>
<evidence type="ECO:0000256" key="7">
    <source>
        <dbReference type="ARBA" id="ARBA00023014"/>
    </source>
</evidence>
<feature type="domain" description="Radical SAM core" evidence="11">
    <location>
        <begin position="6"/>
        <end position="225"/>
    </location>
</feature>
<dbReference type="SUPFAM" id="SSF102114">
    <property type="entry name" value="Radical SAM enzymes"/>
    <property type="match status" value="1"/>
</dbReference>
<keyword evidence="6" id="KW-0408">Iron</keyword>
<dbReference type="GO" id="GO:0061799">
    <property type="term" value="F:cyclic pyranopterin monophosphate synthase activity"/>
    <property type="evidence" value="ECO:0007669"/>
    <property type="project" value="TreeGrafter"/>
</dbReference>
<dbReference type="InterPro" id="IPR007197">
    <property type="entry name" value="rSAM"/>
</dbReference>
<evidence type="ECO:0000256" key="8">
    <source>
        <dbReference type="ARBA" id="ARBA00023134"/>
    </source>
</evidence>
<dbReference type="InterPro" id="IPR040064">
    <property type="entry name" value="MoaA-like"/>
</dbReference>
<name>A0A7V3E7L7_9BACT</name>
<evidence type="ECO:0000259" key="11">
    <source>
        <dbReference type="PROSITE" id="PS51918"/>
    </source>
</evidence>
<keyword evidence="8" id="KW-0342">GTP-binding</keyword>
<dbReference type="EMBL" id="DSUJ01000010">
    <property type="protein sequence ID" value="HFI92135.1"/>
    <property type="molecule type" value="Genomic_DNA"/>
</dbReference>
<dbReference type="NCBIfam" id="TIGR02666">
    <property type="entry name" value="moaA"/>
    <property type="match status" value="1"/>
</dbReference>
<dbReference type="PANTHER" id="PTHR22960:SF0">
    <property type="entry name" value="MOLYBDENUM COFACTOR BIOSYNTHESIS PROTEIN 1"/>
    <property type="match status" value="1"/>
</dbReference>
<dbReference type="Pfam" id="PF06463">
    <property type="entry name" value="Mob_synth_C"/>
    <property type="match status" value="1"/>
</dbReference>
<dbReference type="Pfam" id="PF04055">
    <property type="entry name" value="Radical_SAM"/>
    <property type="match status" value="1"/>
</dbReference>
<dbReference type="InterPro" id="IPR013483">
    <property type="entry name" value="MoaA"/>
</dbReference>
<dbReference type="GO" id="GO:0051539">
    <property type="term" value="F:4 iron, 4 sulfur cluster binding"/>
    <property type="evidence" value="ECO:0007669"/>
    <property type="project" value="UniProtKB-KW"/>
</dbReference>
<dbReference type="SFLD" id="SFLDG01067">
    <property type="entry name" value="SPASM/twitch_domain_containing"/>
    <property type="match status" value="1"/>
</dbReference>
<dbReference type="CDD" id="cd01335">
    <property type="entry name" value="Radical_SAM"/>
    <property type="match status" value="1"/>
</dbReference>
<keyword evidence="2" id="KW-0004">4Fe-4S</keyword>
<dbReference type="GO" id="GO:0005525">
    <property type="term" value="F:GTP binding"/>
    <property type="evidence" value="ECO:0007669"/>
    <property type="project" value="UniProtKB-KW"/>
</dbReference>
<evidence type="ECO:0000256" key="2">
    <source>
        <dbReference type="ARBA" id="ARBA00022485"/>
    </source>
</evidence>
<keyword evidence="9" id="KW-0501">Molybdenum cofactor biosynthesis</keyword>
<dbReference type="InterPro" id="IPR010505">
    <property type="entry name" value="MoaA_twitch"/>
</dbReference>
<dbReference type="InterPro" id="IPR006638">
    <property type="entry name" value="Elp3/MiaA/NifB-like_rSAM"/>
</dbReference>